<keyword evidence="4" id="KW-0997">Cell inner membrane</keyword>
<proteinExistence type="inferred from homology"/>
<dbReference type="InterPro" id="IPR007387">
    <property type="entry name" value="TRAP_DctQ"/>
</dbReference>
<comment type="caution">
    <text evidence="11">The sequence shown here is derived from an EMBL/GenBank/DDBJ whole genome shotgun (WGS) entry which is preliminary data.</text>
</comment>
<keyword evidence="3" id="KW-1003">Cell membrane</keyword>
<feature type="transmembrane region" description="Helical" evidence="9">
    <location>
        <begin position="12"/>
        <end position="36"/>
    </location>
</feature>
<evidence type="ECO:0000256" key="3">
    <source>
        <dbReference type="ARBA" id="ARBA00022475"/>
    </source>
</evidence>
<keyword evidence="5 9" id="KW-0812">Transmembrane</keyword>
<keyword evidence="7 9" id="KW-0472">Membrane</keyword>
<evidence type="ECO:0000256" key="7">
    <source>
        <dbReference type="ARBA" id="ARBA00023136"/>
    </source>
</evidence>
<evidence type="ECO:0000256" key="6">
    <source>
        <dbReference type="ARBA" id="ARBA00022989"/>
    </source>
</evidence>
<dbReference type="PANTHER" id="PTHR35011:SF2">
    <property type="entry name" value="2,3-DIKETO-L-GULONATE TRAP TRANSPORTER SMALL PERMEASE PROTEIN YIAM"/>
    <property type="match status" value="1"/>
</dbReference>
<evidence type="ECO:0000313" key="12">
    <source>
        <dbReference type="Proteomes" id="UP001595637"/>
    </source>
</evidence>
<evidence type="ECO:0000256" key="1">
    <source>
        <dbReference type="ARBA" id="ARBA00004429"/>
    </source>
</evidence>
<feature type="transmembrane region" description="Helical" evidence="9">
    <location>
        <begin position="86"/>
        <end position="107"/>
    </location>
</feature>
<protein>
    <submittedName>
        <fullName evidence="11">TRAP transporter small permease</fullName>
    </submittedName>
</protein>
<dbReference type="PANTHER" id="PTHR35011">
    <property type="entry name" value="2,3-DIKETO-L-GULONATE TRAP TRANSPORTER SMALL PERMEASE PROTEIN YIAM"/>
    <property type="match status" value="1"/>
</dbReference>
<gene>
    <name evidence="11" type="ORF">ACFOEO_02895</name>
</gene>
<dbReference type="InterPro" id="IPR055348">
    <property type="entry name" value="DctQ"/>
</dbReference>
<feature type="transmembrane region" description="Helical" evidence="9">
    <location>
        <begin position="48"/>
        <end position="66"/>
    </location>
</feature>
<evidence type="ECO:0000256" key="5">
    <source>
        <dbReference type="ARBA" id="ARBA00022692"/>
    </source>
</evidence>
<evidence type="ECO:0000313" key="11">
    <source>
        <dbReference type="EMBL" id="MFC3387546.1"/>
    </source>
</evidence>
<evidence type="ECO:0000256" key="2">
    <source>
        <dbReference type="ARBA" id="ARBA00022448"/>
    </source>
</evidence>
<keyword evidence="12" id="KW-1185">Reference proteome</keyword>
<accession>A0ABV7N391</accession>
<feature type="transmembrane region" description="Helical" evidence="9">
    <location>
        <begin position="127"/>
        <end position="146"/>
    </location>
</feature>
<name>A0ABV7N391_9STAP</name>
<dbReference type="Pfam" id="PF04290">
    <property type="entry name" value="DctQ"/>
    <property type="match status" value="1"/>
</dbReference>
<comment type="similarity">
    <text evidence="8">Belongs to the TRAP transporter small permease family.</text>
</comment>
<evidence type="ECO:0000256" key="8">
    <source>
        <dbReference type="ARBA" id="ARBA00038436"/>
    </source>
</evidence>
<dbReference type="RefSeq" id="WP_380651607.1">
    <property type="nucleotide sequence ID" value="NZ_JBHRVQ010000001.1"/>
</dbReference>
<sequence length="155" mass="17901">MLKKFDYVLARIMEVIMTVSLLLTVTVTFMQVLFRYVLSTPLPWAQEFLMLCFVYSIFSGATVLVYRNEHLTVDLFDNLKEGSDKLLKVLECVVAITVLGVFVYFGMELVNQNFKTGQTLGLLPLQRAYLYMAIPVSATVMIYFYIRRFFSIWSG</sequence>
<feature type="domain" description="Tripartite ATP-independent periplasmic transporters DctQ component" evidence="10">
    <location>
        <begin position="25"/>
        <end position="153"/>
    </location>
</feature>
<keyword evidence="6 9" id="KW-1133">Transmembrane helix</keyword>
<evidence type="ECO:0000256" key="9">
    <source>
        <dbReference type="SAM" id="Phobius"/>
    </source>
</evidence>
<comment type="subcellular location">
    <subcellularLocation>
        <location evidence="1">Cell inner membrane</location>
        <topology evidence="1">Multi-pass membrane protein</topology>
    </subcellularLocation>
</comment>
<dbReference type="Proteomes" id="UP001595637">
    <property type="component" value="Unassembled WGS sequence"/>
</dbReference>
<dbReference type="EMBL" id="JBHRVQ010000001">
    <property type="protein sequence ID" value="MFC3387546.1"/>
    <property type="molecule type" value="Genomic_DNA"/>
</dbReference>
<organism evidence="11 12">
    <name type="scientific">Salinicoccus sesuvii</name>
    <dbReference type="NCBI Taxonomy" id="868281"/>
    <lineage>
        <taxon>Bacteria</taxon>
        <taxon>Bacillati</taxon>
        <taxon>Bacillota</taxon>
        <taxon>Bacilli</taxon>
        <taxon>Bacillales</taxon>
        <taxon>Staphylococcaceae</taxon>
        <taxon>Salinicoccus</taxon>
    </lineage>
</organism>
<reference evidence="12" key="1">
    <citation type="journal article" date="2019" name="Int. J. Syst. Evol. Microbiol.">
        <title>The Global Catalogue of Microorganisms (GCM) 10K type strain sequencing project: providing services to taxonomists for standard genome sequencing and annotation.</title>
        <authorList>
            <consortium name="The Broad Institute Genomics Platform"/>
            <consortium name="The Broad Institute Genome Sequencing Center for Infectious Disease"/>
            <person name="Wu L."/>
            <person name="Ma J."/>
        </authorList>
    </citation>
    <scope>NUCLEOTIDE SEQUENCE [LARGE SCALE GENOMIC DNA]</scope>
    <source>
        <strain evidence="12">CCM 7756</strain>
    </source>
</reference>
<evidence type="ECO:0000256" key="4">
    <source>
        <dbReference type="ARBA" id="ARBA00022519"/>
    </source>
</evidence>
<evidence type="ECO:0000259" key="10">
    <source>
        <dbReference type="Pfam" id="PF04290"/>
    </source>
</evidence>
<keyword evidence="2" id="KW-0813">Transport</keyword>